<keyword evidence="4" id="KW-0564">Palmitate</keyword>
<dbReference type="EMBL" id="SIRE01000026">
    <property type="protein sequence ID" value="TBL71448.1"/>
    <property type="molecule type" value="Genomic_DNA"/>
</dbReference>
<dbReference type="Gene3D" id="3.40.190.10">
    <property type="entry name" value="Periplasmic binding protein-like II"/>
    <property type="match status" value="2"/>
</dbReference>
<dbReference type="RefSeq" id="WP_131017314.1">
    <property type="nucleotide sequence ID" value="NZ_SIRE01000026.1"/>
</dbReference>
<dbReference type="InterPro" id="IPR050490">
    <property type="entry name" value="Bact_solute-bd_prot1"/>
</dbReference>
<proteinExistence type="predicted"/>
<evidence type="ECO:0000313" key="8">
    <source>
        <dbReference type="Proteomes" id="UP000293142"/>
    </source>
</evidence>
<keyword evidence="8" id="KW-1185">Reference proteome</keyword>
<protein>
    <submittedName>
        <fullName evidence="7">Extracellular solute-binding protein</fullName>
    </submittedName>
</protein>
<keyword evidence="2 6" id="KW-0732">Signal</keyword>
<evidence type="ECO:0000256" key="1">
    <source>
        <dbReference type="ARBA" id="ARBA00022475"/>
    </source>
</evidence>
<evidence type="ECO:0000313" key="7">
    <source>
        <dbReference type="EMBL" id="TBL71448.1"/>
    </source>
</evidence>
<dbReference type="Pfam" id="PF01547">
    <property type="entry name" value="SBP_bac_1"/>
    <property type="match status" value="1"/>
</dbReference>
<sequence>MVGSSSLFAASSAKRCVWAAALLILMGSAGCQSPPLKQPGSGGADGAEQKVVLTVWNDWTGQDPTSETMRGLLGKFQQDNPDVEVRQQSILRDAYRSRLKTMAAADELPDVFLIWPDSMTREFVRGGLIQPLDDMLNAHAGLEAGFMPHSFDSFTVDGGKYSVPLSMAPSSFVFYNQAIFNKYGVRVPQTWDELLAAIRIFNENGITPIALGNKSSWVAPSFIFSTLADRMTGTEWFRDVISQNGAKFTDPIFLKALHLLQELVAAKAFQDNFNYIDNMQMEQLYYRKQAAMFVGNGSAVANLIAGAPQDVQESTHLALLPQVPGGIGNPYSTSGVVGAGFAINSKLSGAQRQAAFKLIYALSGPDAQRSILDSNTLVSYRLDVDHSRAHPLFIELHQLMKSVTMLPAYETQLTTAAVEALNAGIQDVLKGGSPEDMARNLQTIQASTFGKFR</sequence>
<feature type="signal peptide" evidence="6">
    <location>
        <begin position="1"/>
        <end position="19"/>
    </location>
</feature>
<dbReference type="PANTHER" id="PTHR43649:SF33">
    <property type="entry name" value="POLYGALACTURONAN_RHAMNOGALACTURONAN-BINDING PROTEIN YTCQ"/>
    <property type="match status" value="1"/>
</dbReference>
<keyword evidence="1" id="KW-1003">Cell membrane</keyword>
<reference evidence="7 8" key="1">
    <citation type="submission" date="2019-02" db="EMBL/GenBank/DDBJ databases">
        <title>Paenibacillus sp. nov., isolated from surface-sterilized tissue of Thalictrum simplex L.</title>
        <authorList>
            <person name="Tuo L."/>
        </authorList>
    </citation>
    <scope>NUCLEOTIDE SEQUENCE [LARGE SCALE GENOMIC DNA]</scope>
    <source>
        <strain evidence="7 8">N2SHLJ1</strain>
    </source>
</reference>
<accession>A0A4Q9DK27</accession>
<feature type="chain" id="PRO_5020509160" evidence="6">
    <location>
        <begin position="20"/>
        <end position="453"/>
    </location>
</feature>
<comment type="caution">
    <text evidence="7">The sequence shown here is derived from an EMBL/GenBank/DDBJ whole genome shotgun (WGS) entry which is preliminary data.</text>
</comment>
<name>A0A4Q9DK27_9BACL</name>
<evidence type="ECO:0000256" key="2">
    <source>
        <dbReference type="ARBA" id="ARBA00022729"/>
    </source>
</evidence>
<dbReference type="SUPFAM" id="SSF53850">
    <property type="entry name" value="Periplasmic binding protein-like II"/>
    <property type="match status" value="1"/>
</dbReference>
<gene>
    <name evidence="7" type="ORF">EYB31_30655</name>
</gene>
<dbReference type="AlphaFoldDB" id="A0A4Q9DK27"/>
<evidence type="ECO:0000256" key="4">
    <source>
        <dbReference type="ARBA" id="ARBA00023139"/>
    </source>
</evidence>
<dbReference type="PANTHER" id="PTHR43649">
    <property type="entry name" value="ARABINOSE-BINDING PROTEIN-RELATED"/>
    <property type="match status" value="1"/>
</dbReference>
<keyword evidence="5" id="KW-0449">Lipoprotein</keyword>
<keyword evidence="3" id="KW-0472">Membrane</keyword>
<dbReference type="OrthoDB" id="9798191at2"/>
<dbReference type="InterPro" id="IPR006059">
    <property type="entry name" value="SBP"/>
</dbReference>
<organism evidence="7 8">
    <name type="scientific">Paenibacillus thalictri</name>
    <dbReference type="NCBI Taxonomy" id="2527873"/>
    <lineage>
        <taxon>Bacteria</taxon>
        <taxon>Bacillati</taxon>
        <taxon>Bacillota</taxon>
        <taxon>Bacilli</taxon>
        <taxon>Bacillales</taxon>
        <taxon>Paenibacillaceae</taxon>
        <taxon>Paenibacillus</taxon>
    </lineage>
</organism>
<evidence type="ECO:0000256" key="6">
    <source>
        <dbReference type="SAM" id="SignalP"/>
    </source>
</evidence>
<evidence type="ECO:0000256" key="5">
    <source>
        <dbReference type="ARBA" id="ARBA00023288"/>
    </source>
</evidence>
<dbReference type="Proteomes" id="UP000293142">
    <property type="component" value="Unassembled WGS sequence"/>
</dbReference>
<evidence type="ECO:0000256" key="3">
    <source>
        <dbReference type="ARBA" id="ARBA00023136"/>
    </source>
</evidence>